<evidence type="ECO:0000256" key="1">
    <source>
        <dbReference type="ARBA" id="ARBA00007274"/>
    </source>
</evidence>
<name>A0ABU9N2P0_9FLAO</name>
<reference evidence="3 4" key="1">
    <citation type="submission" date="2024-03" db="EMBL/GenBank/DDBJ databases">
        <title>Two novel species of the genus Flavobacterium exhibiting potentially degradation of complex polysaccharides.</title>
        <authorList>
            <person name="Lian X."/>
        </authorList>
    </citation>
    <scope>NUCLEOTIDE SEQUENCE [LARGE SCALE GENOMIC DNA]</scope>
    <source>
        <strain evidence="4">j3</strain>
    </source>
</reference>
<feature type="domain" description="PglD N-terminal" evidence="2">
    <location>
        <begin position="5"/>
        <end position="84"/>
    </location>
</feature>
<dbReference type="InterPro" id="IPR020019">
    <property type="entry name" value="AcTrfase_PglD-like"/>
</dbReference>
<dbReference type="Proteomes" id="UP001460072">
    <property type="component" value="Unassembled WGS sequence"/>
</dbReference>
<evidence type="ECO:0000259" key="2">
    <source>
        <dbReference type="Pfam" id="PF17836"/>
    </source>
</evidence>
<keyword evidence="4" id="KW-1185">Reference proteome</keyword>
<dbReference type="RefSeq" id="WP_342695216.1">
    <property type="nucleotide sequence ID" value="NZ_JBCGDO010000004.1"/>
</dbReference>
<dbReference type="NCBIfam" id="TIGR03570">
    <property type="entry name" value="NeuD_NnaD"/>
    <property type="match status" value="1"/>
</dbReference>
<sequence>MANKKLIIIGAGSVGKFIAYNNYNFIESYEIIGFLDDDITKHNAIISGIPVLGSVDKLIEFTNSGIAVVFGIAFPKVKKTLYDKYKNLDFEFPSLISKNAWISNEVTIGKGAILYPGISINYETFIGDFVVMNMNCAIGHNCAIGSFSSFSPGVNLGGNTKLGEAVEMGIGSCTLQGISIADSSKIGGQAMVTKDIKVTSTVTGIPAKSSTS</sequence>
<organism evidence="3 4">
    <name type="scientific">Flavobacterium aureirubrum</name>
    <dbReference type="NCBI Taxonomy" id="3133147"/>
    <lineage>
        <taxon>Bacteria</taxon>
        <taxon>Pseudomonadati</taxon>
        <taxon>Bacteroidota</taxon>
        <taxon>Flavobacteriia</taxon>
        <taxon>Flavobacteriales</taxon>
        <taxon>Flavobacteriaceae</taxon>
        <taxon>Flavobacterium</taxon>
    </lineage>
</organism>
<gene>
    <name evidence="3" type="ORF">WFZ85_05175</name>
</gene>
<proteinExistence type="inferred from homology"/>
<dbReference type="Gene3D" id="2.160.10.10">
    <property type="entry name" value="Hexapeptide repeat proteins"/>
    <property type="match status" value="1"/>
</dbReference>
<dbReference type="InterPro" id="IPR050179">
    <property type="entry name" value="Trans_hexapeptide_repeat"/>
</dbReference>
<accession>A0ABU9N2P0</accession>
<dbReference type="EMBL" id="JBCGDO010000004">
    <property type="protein sequence ID" value="MEM0541995.1"/>
    <property type="molecule type" value="Genomic_DNA"/>
</dbReference>
<dbReference type="PANTHER" id="PTHR43300">
    <property type="entry name" value="ACETYLTRANSFERASE"/>
    <property type="match status" value="1"/>
</dbReference>
<dbReference type="InterPro" id="IPR041561">
    <property type="entry name" value="PglD_N"/>
</dbReference>
<comment type="similarity">
    <text evidence="1">Belongs to the transferase hexapeptide repeat family.</text>
</comment>
<dbReference type="InterPro" id="IPR011004">
    <property type="entry name" value="Trimer_LpxA-like_sf"/>
</dbReference>
<dbReference type="SUPFAM" id="SSF51161">
    <property type="entry name" value="Trimeric LpxA-like enzymes"/>
    <property type="match status" value="1"/>
</dbReference>
<dbReference type="CDD" id="cd03360">
    <property type="entry name" value="LbH_AT_putative"/>
    <property type="match status" value="1"/>
</dbReference>
<evidence type="ECO:0000313" key="4">
    <source>
        <dbReference type="Proteomes" id="UP001460072"/>
    </source>
</evidence>
<comment type="caution">
    <text evidence="3">The sequence shown here is derived from an EMBL/GenBank/DDBJ whole genome shotgun (WGS) entry which is preliminary data.</text>
</comment>
<evidence type="ECO:0000313" key="3">
    <source>
        <dbReference type="EMBL" id="MEM0541995.1"/>
    </source>
</evidence>
<dbReference type="PANTHER" id="PTHR43300:SF7">
    <property type="entry name" value="UDP-N-ACETYLBACILLOSAMINE N-ACETYLTRANSFERASE"/>
    <property type="match status" value="1"/>
</dbReference>
<dbReference type="Gene3D" id="3.40.50.20">
    <property type="match status" value="1"/>
</dbReference>
<protein>
    <submittedName>
        <fullName evidence="3">NeuD/PglB/VioB family sugar acetyltransferase</fullName>
    </submittedName>
</protein>
<dbReference type="Pfam" id="PF17836">
    <property type="entry name" value="PglD_N"/>
    <property type="match status" value="1"/>
</dbReference>